<dbReference type="SUPFAM" id="SSF53448">
    <property type="entry name" value="Nucleotide-diphospho-sugar transferases"/>
    <property type="match status" value="1"/>
</dbReference>
<sequence length="281" mass="33020">MYKTYNYNDNKIIYSIVIPVYNQENIFVRNLQSVIENTLDNFEIIVILDFCTDNTENTLLKFLDNYVNNKSNFNRLIIFKNTDKPLFETKCDNIGFKNSTGIYCLEIQADMEMTQLGYNIHLTKPFNILNNVIAVSGRCAHNLYDHNGFGKLGTDIERKIDVLNVDKNSFYVLETCNRGPLLIDREKLKELNYLDENEYFLDNSDHDLMARAFLEKNYICGYVPIDFNSPLCEGSTRKHNYSECLINKNERIRLTQLFNSKQGLNKYKNIWKVRKPVIYKI</sequence>
<dbReference type="InterPro" id="IPR029044">
    <property type="entry name" value="Nucleotide-diphossugar_trans"/>
</dbReference>
<dbReference type="Gene3D" id="3.90.550.10">
    <property type="entry name" value="Spore Coat Polysaccharide Biosynthesis Protein SpsA, Chain A"/>
    <property type="match status" value="1"/>
</dbReference>
<dbReference type="EMBL" id="MN739735">
    <property type="protein sequence ID" value="QHT23754.1"/>
    <property type="molecule type" value="Genomic_DNA"/>
</dbReference>
<dbReference type="AlphaFoldDB" id="A0A6C0E3Y3"/>
<accession>A0A6C0E3Y3</accession>
<dbReference type="Pfam" id="PF00535">
    <property type="entry name" value="Glycos_transf_2"/>
    <property type="match status" value="1"/>
</dbReference>
<protein>
    <recommendedName>
        <fullName evidence="1">Glycosyltransferase 2-like domain-containing protein</fullName>
    </recommendedName>
</protein>
<evidence type="ECO:0000259" key="1">
    <source>
        <dbReference type="Pfam" id="PF00535"/>
    </source>
</evidence>
<proteinExistence type="predicted"/>
<reference evidence="2" key="1">
    <citation type="journal article" date="2020" name="Nature">
        <title>Giant virus diversity and host interactions through global metagenomics.</title>
        <authorList>
            <person name="Schulz F."/>
            <person name="Roux S."/>
            <person name="Paez-Espino D."/>
            <person name="Jungbluth S."/>
            <person name="Walsh D.A."/>
            <person name="Denef V.J."/>
            <person name="McMahon K.D."/>
            <person name="Konstantinidis K.T."/>
            <person name="Eloe-Fadrosh E.A."/>
            <person name="Kyrpides N.C."/>
            <person name="Woyke T."/>
        </authorList>
    </citation>
    <scope>NUCLEOTIDE SEQUENCE</scope>
    <source>
        <strain evidence="2">GVMAG-M-3300023179-132</strain>
    </source>
</reference>
<dbReference type="InterPro" id="IPR001173">
    <property type="entry name" value="Glyco_trans_2-like"/>
</dbReference>
<dbReference type="CDD" id="cd00761">
    <property type="entry name" value="Glyco_tranf_GTA_type"/>
    <property type="match status" value="1"/>
</dbReference>
<feature type="domain" description="Glycosyltransferase 2-like" evidence="1">
    <location>
        <begin position="15"/>
        <end position="113"/>
    </location>
</feature>
<evidence type="ECO:0000313" key="2">
    <source>
        <dbReference type="EMBL" id="QHT23754.1"/>
    </source>
</evidence>
<name>A0A6C0E3Y3_9ZZZZ</name>
<organism evidence="2">
    <name type="scientific">viral metagenome</name>
    <dbReference type="NCBI Taxonomy" id="1070528"/>
    <lineage>
        <taxon>unclassified sequences</taxon>
        <taxon>metagenomes</taxon>
        <taxon>organismal metagenomes</taxon>
    </lineage>
</organism>